<evidence type="ECO:0000259" key="1">
    <source>
        <dbReference type="SMART" id="SM00458"/>
    </source>
</evidence>
<dbReference type="PROSITE" id="PS50231">
    <property type="entry name" value="RICIN_B_LECTIN"/>
    <property type="match status" value="1"/>
</dbReference>
<dbReference type="SMART" id="SM00458">
    <property type="entry name" value="RICIN"/>
    <property type="match status" value="1"/>
</dbReference>
<feature type="domain" description="Ricin B lectin" evidence="1">
    <location>
        <begin position="54"/>
        <end position="181"/>
    </location>
</feature>
<proteinExistence type="predicted"/>
<protein>
    <recommendedName>
        <fullName evidence="1">Ricin B lectin domain-containing protein</fullName>
    </recommendedName>
</protein>
<accession>A0A813HDZ9</accession>
<dbReference type="AlphaFoldDB" id="A0A813HDZ9"/>
<keyword evidence="3" id="KW-1185">Reference proteome</keyword>
<comment type="caution">
    <text evidence="2">The sequence shown here is derived from an EMBL/GenBank/DDBJ whole genome shotgun (WGS) entry which is preliminary data.</text>
</comment>
<dbReference type="CDD" id="cd23415">
    <property type="entry name" value="beta-trefoil_Ricin_AH"/>
    <property type="match status" value="1"/>
</dbReference>
<gene>
    <name evidence="2" type="ORF">PGLA1383_LOCUS51330</name>
</gene>
<evidence type="ECO:0000313" key="2">
    <source>
        <dbReference type="EMBL" id="CAE8635755.1"/>
    </source>
</evidence>
<evidence type="ECO:0000313" key="3">
    <source>
        <dbReference type="Proteomes" id="UP000654075"/>
    </source>
</evidence>
<dbReference type="InterPro" id="IPR000772">
    <property type="entry name" value="Ricin_B_lectin"/>
</dbReference>
<organism evidence="2 3">
    <name type="scientific">Polarella glacialis</name>
    <name type="common">Dinoflagellate</name>
    <dbReference type="NCBI Taxonomy" id="89957"/>
    <lineage>
        <taxon>Eukaryota</taxon>
        <taxon>Sar</taxon>
        <taxon>Alveolata</taxon>
        <taxon>Dinophyceae</taxon>
        <taxon>Suessiales</taxon>
        <taxon>Suessiaceae</taxon>
        <taxon>Polarella</taxon>
    </lineage>
</organism>
<dbReference type="Gene3D" id="2.80.10.50">
    <property type="match status" value="1"/>
</dbReference>
<dbReference type="InterPro" id="IPR035992">
    <property type="entry name" value="Ricin_B-like_lectins"/>
</dbReference>
<dbReference type="EMBL" id="CAJNNV010031344">
    <property type="protein sequence ID" value="CAE8635755.1"/>
    <property type="molecule type" value="Genomic_DNA"/>
</dbReference>
<reference evidence="2" key="1">
    <citation type="submission" date="2021-02" db="EMBL/GenBank/DDBJ databases">
        <authorList>
            <person name="Dougan E. K."/>
            <person name="Rhodes N."/>
            <person name="Thang M."/>
            <person name="Chan C."/>
        </authorList>
    </citation>
    <scope>NUCLEOTIDE SEQUENCE</scope>
</reference>
<sequence>MCLQYDERPYKKENIYMQRCLGHPNYQEWTWTAATTTTSTTETTSTATTTTSLPFEMLIEGSGGMCLDYNFNTGNAYGHACHGGDNQLWRLDDQQRLVVKTGGGSKCLVVNAMFGLTVVVNSCSDSGYQKWTYDPASLSFKRPSLSLSQCLDYDDKGSYTKAKVYMHACLGQKTNQEWTWTLV</sequence>
<dbReference type="Pfam" id="PF00652">
    <property type="entry name" value="Ricin_B_lectin"/>
    <property type="match status" value="1"/>
</dbReference>
<dbReference type="SUPFAM" id="SSF50370">
    <property type="entry name" value="Ricin B-like lectins"/>
    <property type="match status" value="1"/>
</dbReference>
<name>A0A813HDZ9_POLGL</name>
<dbReference type="Proteomes" id="UP000654075">
    <property type="component" value="Unassembled WGS sequence"/>
</dbReference>